<dbReference type="InterPro" id="IPR036890">
    <property type="entry name" value="HATPase_C_sf"/>
</dbReference>
<evidence type="ECO:0000313" key="3">
    <source>
        <dbReference type="Proteomes" id="UP001190700"/>
    </source>
</evidence>
<name>A0AAE0G2F6_9CHLO</name>
<feature type="transmembrane region" description="Helical" evidence="1">
    <location>
        <begin position="288"/>
        <end position="307"/>
    </location>
</feature>
<accession>A0AAE0G2F6</accession>
<dbReference type="SUPFAM" id="SSF55874">
    <property type="entry name" value="ATPase domain of HSP90 chaperone/DNA topoisomerase II/histidine kinase"/>
    <property type="match status" value="1"/>
</dbReference>
<protein>
    <submittedName>
        <fullName evidence="2">Uncharacterized protein</fullName>
    </submittedName>
</protein>
<dbReference type="Proteomes" id="UP001190700">
    <property type="component" value="Unassembled WGS sequence"/>
</dbReference>
<dbReference type="Gene3D" id="3.30.565.10">
    <property type="entry name" value="Histidine kinase-like ATPase, C-terminal domain"/>
    <property type="match status" value="1"/>
</dbReference>
<feature type="transmembrane region" description="Helical" evidence="1">
    <location>
        <begin position="167"/>
        <end position="188"/>
    </location>
</feature>
<dbReference type="EMBL" id="LGRX02010565">
    <property type="protein sequence ID" value="KAK3270113.1"/>
    <property type="molecule type" value="Genomic_DNA"/>
</dbReference>
<keyword evidence="3" id="KW-1185">Reference proteome</keyword>
<keyword evidence="1" id="KW-0472">Membrane</keyword>
<organism evidence="2 3">
    <name type="scientific">Cymbomonas tetramitiformis</name>
    <dbReference type="NCBI Taxonomy" id="36881"/>
    <lineage>
        <taxon>Eukaryota</taxon>
        <taxon>Viridiplantae</taxon>
        <taxon>Chlorophyta</taxon>
        <taxon>Pyramimonadophyceae</taxon>
        <taxon>Pyramimonadales</taxon>
        <taxon>Pyramimonadaceae</taxon>
        <taxon>Cymbomonas</taxon>
    </lineage>
</organism>
<gene>
    <name evidence="2" type="ORF">CYMTET_21473</name>
</gene>
<feature type="transmembrane region" description="Helical" evidence="1">
    <location>
        <begin position="339"/>
        <end position="356"/>
    </location>
</feature>
<reference evidence="2 3" key="1">
    <citation type="journal article" date="2015" name="Genome Biol. Evol.">
        <title>Comparative Genomics of a Bacterivorous Green Alga Reveals Evolutionary Causalities and Consequences of Phago-Mixotrophic Mode of Nutrition.</title>
        <authorList>
            <person name="Burns J.A."/>
            <person name="Paasch A."/>
            <person name="Narechania A."/>
            <person name="Kim E."/>
        </authorList>
    </citation>
    <scope>NUCLEOTIDE SEQUENCE [LARGE SCALE GENOMIC DNA]</scope>
    <source>
        <strain evidence="2 3">PLY_AMNH</strain>
    </source>
</reference>
<keyword evidence="1" id="KW-0812">Transmembrane</keyword>
<evidence type="ECO:0000256" key="1">
    <source>
        <dbReference type="SAM" id="Phobius"/>
    </source>
</evidence>
<evidence type="ECO:0000313" key="2">
    <source>
        <dbReference type="EMBL" id="KAK3270113.1"/>
    </source>
</evidence>
<sequence>MLGVSRYCVRHLSLQEQFLTQNALPKLCCQQRLPREVILQGFDWLAPSARLRVAGAMCTNVEKATHDLIKEEDTSSTPAVSAEKPSTSTDVIKDAQGFPYEVAVRSGSFSECEAESDKSILQVQQALISQLLNQCALFLLPAYAVLTSLVFFYLRDHCEYLNQSERTAALTSAFIFGVAVLESVLKTSLDIKPYQAVEKVVRIVATVAGLTNLMLATIQVPVMRDPVTGCRVQMLRWVEWTVCAFAMTFVVQVVNAKSMKDALPLALSEGLSALCGLLLPLASSTFQWFVLMTISFILYYPIFPSAYSKWKAYLAVRDTPQHTWADVSLVSQMRTAHRLLLTCAIAWTLLVINYFVEPIVLRFWGEAEGRIYGYFSQLILDVMLKKFYFWLVASFQESLFDPLKEVESDLRLSQQQMQMVWDNCGDGLVLFFKDRAGGMQMRISPSLREMLPKENLERELQQSYLNKLVKLAWAEKDSKSLKVDEICTKNGRKIYTESKVDISLGETRTVVVRDISDRVQRFEAEKALAVSVVARQKDDEANHFCRHEVKNGLLAAQFQLLSIIDMHAMAMKSNNVFVSSEYPEDISTRLNSCVSEIKHTMNTVLLATTAKDIVNDTYMCHEENVSLSKLFSYWCETNHRLFISPKGLVNALPEVSLDTNVLTIIKNNAVSNALKYGHRSTPIFIDAQIQEGSLTFIVENSPGAHQDELLSLDDTDLIFSKGWQLHAHGDPKLQAESSGDGGWIMQRCSKALGGTCDIQFLPESTLLTLSFPVQINMTSSFCTSYQFPSDLWVLFIDDSPSQRLMFAQIFRVLGMPTERMFIKGKDEEEIMQFHDFAMDFIRSKPGHKFILVFDENLEFMCMDSGKTEVVSGSSIAKQMRTNLGEQEQSTLMLVRSANDGAKDIELFLARAHGTLSKRMMKKEEFLNTLVPMIVERFGISDASEDAGGLEEMELAQSIAEEIRGDIQLLKGICKCDGECANVSCDWNLAKRLLHRIKGNLYMVQSERASPILQQKLQDVKEIEGTAFPEVLRDIIVHLQATFDPPKSES</sequence>
<comment type="caution">
    <text evidence="2">The sequence shown here is derived from an EMBL/GenBank/DDBJ whole genome shotgun (WGS) entry which is preliminary data.</text>
</comment>
<dbReference type="AlphaFoldDB" id="A0AAE0G2F6"/>
<feature type="transmembrane region" description="Helical" evidence="1">
    <location>
        <begin position="234"/>
        <end position="255"/>
    </location>
</feature>
<proteinExistence type="predicted"/>
<feature type="transmembrane region" description="Helical" evidence="1">
    <location>
        <begin position="200"/>
        <end position="222"/>
    </location>
</feature>
<feature type="transmembrane region" description="Helical" evidence="1">
    <location>
        <begin position="262"/>
        <end position="282"/>
    </location>
</feature>
<feature type="transmembrane region" description="Helical" evidence="1">
    <location>
        <begin position="135"/>
        <end position="155"/>
    </location>
</feature>
<keyword evidence="1" id="KW-1133">Transmembrane helix</keyword>